<dbReference type="Gramene" id="evm.model.10.1122">
    <property type="protein sequence ID" value="cds.evm.model.10.1122"/>
    <property type="gene ID" value="evm.TU.10.1122"/>
</dbReference>
<dbReference type="Proteomes" id="UP000596661">
    <property type="component" value="Unassembled WGS sequence"/>
</dbReference>
<organism evidence="2 3">
    <name type="scientific">Cannabis sativa</name>
    <name type="common">Hemp</name>
    <name type="synonym">Marijuana</name>
    <dbReference type="NCBI Taxonomy" id="3483"/>
    <lineage>
        <taxon>Eukaryota</taxon>
        <taxon>Viridiplantae</taxon>
        <taxon>Streptophyta</taxon>
        <taxon>Embryophyta</taxon>
        <taxon>Tracheophyta</taxon>
        <taxon>Spermatophyta</taxon>
        <taxon>Magnoliopsida</taxon>
        <taxon>eudicotyledons</taxon>
        <taxon>Gunneridae</taxon>
        <taxon>Pentapetalae</taxon>
        <taxon>rosids</taxon>
        <taxon>fabids</taxon>
        <taxon>Rosales</taxon>
        <taxon>Cannabaceae</taxon>
        <taxon>Cannabis</taxon>
    </lineage>
</organism>
<accession>A0A803QIJ3</accession>
<reference evidence="2" key="1">
    <citation type="submission" date="2021-03" db="UniProtKB">
        <authorList>
            <consortium name="EnsemblPlants"/>
        </authorList>
    </citation>
    <scope>IDENTIFICATION</scope>
</reference>
<evidence type="ECO:0000313" key="3">
    <source>
        <dbReference type="Proteomes" id="UP000596661"/>
    </source>
</evidence>
<evidence type="ECO:0000313" key="2">
    <source>
        <dbReference type="EnsemblPlants" id="cds.evm.model.10.1122"/>
    </source>
</evidence>
<dbReference type="EnsemblPlants" id="evm.model.10.1122">
    <property type="protein sequence ID" value="cds.evm.model.10.1122"/>
    <property type="gene ID" value="evm.TU.10.1122"/>
</dbReference>
<proteinExistence type="predicted"/>
<protein>
    <submittedName>
        <fullName evidence="2">Uncharacterized protein</fullName>
    </submittedName>
</protein>
<sequence>MEEGTSNAANAQVKNEGEVVAATKDQEKNTIAENQQRNTDNVVEGHGDCQNTEGYEEDDDDYYYKDGYYKDMSMTLSNFDCLTGTDGEPSVETVTEKQAHEQTNAGTSNPCMDKGKGKKATGAFELGRPSDPRDRVAPKGPAAKVPRLRRQEILLVILQIKMGGFLSAILEIVGLQEINGNGWTQSTRAAKTKVSEDLKLMGPVKASCRFLISFGVPPAPTPTTAALSIASQTHAPSLSLQGRQFSLTVYGPTASSLVPTQTHFPRYGAAQTGCSVAPKQSKTLVLNSSAGYSRGKRGVPAGVALLTLGPGTPYPSGIALPPVDGHVIIILGGPHLSRSTRNAQKRYLKEVEEGEMSELVWSLA</sequence>
<dbReference type="EMBL" id="UZAU01000818">
    <property type="status" value="NOT_ANNOTATED_CDS"/>
    <property type="molecule type" value="Genomic_DNA"/>
</dbReference>
<keyword evidence="3" id="KW-1185">Reference proteome</keyword>
<dbReference type="AlphaFoldDB" id="A0A803QIJ3"/>
<feature type="region of interest" description="Disordered" evidence="1">
    <location>
        <begin position="1"/>
        <end position="62"/>
    </location>
</feature>
<feature type="compositionally biased region" description="Basic and acidic residues" evidence="1">
    <location>
        <begin position="128"/>
        <end position="137"/>
    </location>
</feature>
<feature type="compositionally biased region" description="Polar residues" evidence="1">
    <location>
        <begin position="101"/>
        <end position="110"/>
    </location>
</feature>
<name>A0A803QIJ3_CANSA</name>
<evidence type="ECO:0000256" key="1">
    <source>
        <dbReference type="SAM" id="MobiDB-lite"/>
    </source>
</evidence>
<feature type="compositionally biased region" description="Polar residues" evidence="1">
    <location>
        <begin position="1"/>
        <end position="13"/>
    </location>
</feature>
<feature type="region of interest" description="Disordered" evidence="1">
    <location>
        <begin position="87"/>
        <end position="142"/>
    </location>
</feature>
<feature type="compositionally biased region" description="Polar residues" evidence="1">
    <location>
        <begin position="31"/>
        <end position="41"/>
    </location>
</feature>